<organism evidence="7 11">
    <name type="scientific">Rotaria sordida</name>
    <dbReference type="NCBI Taxonomy" id="392033"/>
    <lineage>
        <taxon>Eukaryota</taxon>
        <taxon>Metazoa</taxon>
        <taxon>Spiralia</taxon>
        <taxon>Gnathifera</taxon>
        <taxon>Rotifera</taxon>
        <taxon>Eurotatoria</taxon>
        <taxon>Bdelloidea</taxon>
        <taxon>Philodinida</taxon>
        <taxon>Philodinidae</taxon>
        <taxon>Rotaria</taxon>
    </lineage>
</organism>
<dbReference type="InterPro" id="IPR016130">
    <property type="entry name" value="Tyr_Pase_AS"/>
</dbReference>
<comment type="similarity">
    <text evidence="1">Belongs to the protein-tyrosine phosphatase family. Non-receptor class dual specificity subfamily.</text>
</comment>
<dbReference type="PROSITE" id="PS50054">
    <property type="entry name" value="TYR_PHOSPHATASE_DUAL"/>
    <property type="match status" value="1"/>
</dbReference>
<evidence type="ECO:0000313" key="10">
    <source>
        <dbReference type="EMBL" id="CAF4150840.1"/>
    </source>
</evidence>
<keyword evidence="4" id="KW-0904">Protein phosphatase</keyword>
<dbReference type="Proteomes" id="UP000663823">
    <property type="component" value="Unassembled WGS sequence"/>
</dbReference>
<gene>
    <name evidence="9" type="ORF">FNK824_LOCUS21601</name>
    <name evidence="10" type="ORF">OTI717_LOCUS36217</name>
    <name evidence="8" type="ORF">RFH988_LOCUS34344</name>
    <name evidence="7" type="ORF">SEV965_LOCUS30336</name>
</gene>
<dbReference type="Proteomes" id="UP000663882">
    <property type="component" value="Unassembled WGS sequence"/>
</dbReference>
<keyword evidence="3" id="KW-0378">Hydrolase</keyword>
<dbReference type="AlphaFoldDB" id="A0A815JIG4"/>
<name>A0A815JIG4_9BILA</name>
<accession>A0A815JIG4</accession>
<evidence type="ECO:0000259" key="6">
    <source>
        <dbReference type="PROSITE" id="PS50056"/>
    </source>
</evidence>
<dbReference type="InterPro" id="IPR020422">
    <property type="entry name" value="TYR_PHOSPHATASE_DUAL_dom"/>
</dbReference>
<dbReference type="GO" id="GO:0033550">
    <property type="term" value="F:MAP kinase tyrosine phosphatase activity"/>
    <property type="evidence" value="ECO:0007669"/>
    <property type="project" value="TreeGrafter"/>
</dbReference>
<dbReference type="PANTHER" id="PTHR10159">
    <property type="entry name" value="DUAL SPECIFICITY PROTEIN PHOSPHATASE"/>
    <property type="match status" value="1"/>
</dbReference>
<dbReference type="CDD" id="cd14498">
    <property type="entry name" value="DSP"/>
    <property type="match status" value="1"/>
</dbReference>
<dbReference type="SMART" id="SM00195">
    <property type="entry name" value="DSPc"/>
    <property type="match status" value="1"/>
</dbReference>
<dbReference type="InterPro" id="IPR000340">
    <property type="entry name" value="Dual-sp_phosphatase_cat-dom"/>
</dbReference>
<dbReference type="PROSITE" id="PS00383">
    <property type="entry name" value="TYR_PHOSPHATASE_1"/>
    <property type="match status" value="1"/>
</dbReference>
<proteinExistence type="inferred from homology"/>
<evidence type="ECO:0000313" key="11">
    <source>
        <dbReference type="Proteomes" id="UP000663889"/>
    </source>
</evidence>
<dbReference type="GO" id="GO:0005737">
    <property type="term" value="C:cytoplasm"/>
    <property type="evidence" value="ECO:0007669"/>
    <property type="project" value="TreeGrafter"/>
</dbReference>
<sequence>MTSCSFKSTHKITPNLYLGDAKIARSKYFFENNNIHGIINVTTNEPNAYPESNDYLRVNIYDKPSEQIRPFFQHVFEFIRRHHSLGHSVLVHCQMGISRSATLVIAYLMIDGHKTLGEAFQQVKSVRQQIDPNEGFIRQLRELEISLFGQTMTLERITFLDLSIEESSKVVMDHVLIALEDFVAAFADDASLQTLDMLKDKLLRLADKVKRDNVTDLLFHGICKCLRMLGDDDSLDAEARIGLQQALSVLCTFYNVDIKDCLDNLTNTKEWNDLCIDVPLVNRWINYLRDKSSSVDTSETEFNRISNFDIKKDIYSTNNY</sequence>
<protein>
    <recommendedName>
        <fullName evidence="2">protein-tyrosine-phosphatase</fullName>
        <ecNumber evidence="2">3.1.3.48</ecNumber>
    </recommendedName>
</protein>
<dbReference type="GO" id="GO:0008330">
    <property type="term" value="F:protein tyrosine/threonine phosphatase activity"/>
    <property type="evidence" value="ECO:0007669"/>
    <property type="project" value="TreeGrafter"/>
</dbReference>
<evidence type="ECO:0000256" key="2">
    <source>
        <dbReference type="ARBA" id="ARBA00013064"/>
    </source>
</evidence>
<feature type="domain" description="Tyrosine-protein phosphatase" evidence="5">
    <location>
        <begin position="6"/>
        <end position="149"/>
    </location>
</feature>
<dbReference type="GO" id="GO:0043409">
    <property type="term" value="P:negative regulation of MAPK cascade"/>
    <property type="evidence" value="ECO:0007669"/>
    <property type="project" value="TreeGrafter"/>
</dbReference>
<dbReference type="Gene3D" id="3.90.190.10">
    <property type="entry name" value="Protein tyrosine phosphatase superfamily"/>
    <property type="match status" value="1"/>
</dbReference>
<dbReference type="EC" id="3.1.3.48" evidence="2"/>
<dbReference type="EMBL" id="CAJOAX010015052">
    <property type="protein sequence ID" value="CAF4150840.1"/>
    <property type="molecule type" value="Genomic_DNA"/>
</dbReference>
<dbReference type="Proteomes" id="UP000663889">
    <property type="component" value="Unassembled WGS sequence"/>
</dbReference>
<evidence type="ECO:0000256" key="4">
    <source>
        <dbReference type="ARBA" id="ARBA00022912"/>
    </source>
</evidence>
<dbReference type="PRINTS" id="PR01908">
    <property type="entry name" value="ADSPHPHTASE"/>
</dbReference>
<dbReference type="EMBL" id="CAJNOU010003248">
    <property type="protein sequence ID" value="CAF1379482.1"/>
    <property type="molecule type" value="Genomic_DNA"/>
</dbReference>
<feature type="domain" description="Tyrosine specific protein phosphatases" evidence="6">
    <location>
        <begin position="69"/>
        <end position="127"/>
    </location>
</feature>
<dbReference type="InterPro" id="IPR029021">
    <property type="entry name" value="Prot-tyrosine_phosphatase-like"/>
</dbReference>
<dbReference type="EMBL" id="CAJOBE010004190">
    <property type="protein sequence ID" value="CAF3920690.1"/>
    <property type="molecule type" value="Genomic_DNA"/>
</dbReference>
<evidence type="ECO:0000256" key="3">
    <source>
        <dbReference type="ARBA" id="ARBA00022801"/>
    </source>
</evidence>
<reference evidence="7" key="1">
    <citation type="submission" date="2021-02" db="EMBL/GenBank/DDBJ databases">
        <authorList>
            <person name="Nowell W R."/>
        </authorList>
    </citation>
    <scope>NUCLEOTIDE SEQUENCE</scope>
</reference>
<dbReference type="PANTHER" id="PTHR10159:SF519">
    <property type="entry name" value="DUAL SPECIFICITY PROTEIN PHOSPHATASE MPK3"/>
    <property type="match status" value="1"/>
</dbReference>
<evidence type="ECO:0000259" key="5">
    <source>
        <dbReference type="PROSITE" id="PS50054"/>
    </source>
</evidence>
<dbReference type="PROSITE" id="PS50056">
    <property type="entry name" value="TYR_PHOSPHATASE_2"/>
    <property type="match status" value="1"/>
</dbReference>
<dbReference type="GO" id="GO:0017017">
    <property type="term" value="F:MAP kinase tyrosine/serine/threonine phosphatase activity"/>
    <property type="evidence" value="ECO:0007669"/>
    <property type="project" value="TreeGrafter"/>
</dbReference>
<dbReference type="OrthoDB" id="10021221at2759"/>
<dbReference type="Pfam" id="PF00782">
    <property type="entry name" value="DSPc"/>
    <property type="match status" value="1"/>
</dbReference>
<dbReference type="EMBL" id="CAJNOO010004701">
    <property type="protein sequence ID" value="CAF1391197.1"/>
    <property type="molecule type" value="Genomic_DNA"/>
</dbReference>
<dbReference type="SUPFAM" id="SSF52799">
    <property type="entry name" value="(Phosphotyrosine protein) phosphatases II"/>
    <property type="match status" value="1"/>
</dbReference>
<evidence type="ECO:0000313" key="8">
    <source>
        <dbReference type="EMBL" id="CAF1391197.1"/>
    </source>
</evidence>
<dbReference type="Proteomes" id="UP000663874">
    <property type="component" value="Unassembled WGS sequence"/>
</dbReference>
<evidence type="ECO:0000313" key="9">
    <source>
        <dbReference type="EMBL" id="CAF3920690.1"/>
    </source>
</evidence>
<evidence type="ECO:0000313" key="7">
    <source>
        <dbReference type="EMBL" id="CAF1379482.1"/>
    </source>
</evidence>
<comment type="caution">
    <text evidence="7">The sequence shown here is derived from an EMBL/GenBank/DDBJ whole genome shotgun (WGS) entry which is preliminary data.</text>
</comment>
<evidence type="ECO:0000256" key="1">
    <source>
        <dbReference type="ARBA" id="ARBA00008601"/>
    </source>
</evidence>
<dbReference type="InterPro" id="IPR000387">
    <property type="entry name" value="Tyr_Pase_dom"/>
</dbReference>